<keyword evidence="8" id="KW-1185">Reference proteome</keyword>
<protein>
    <recommendedName>
        <fullName evidence="6">BHLH domain-containing protein</fullName>
    </recommendedName>
</protein>
<organism evidence="7 8">
    <name type="scientific">Capsicum annuum</name>
    <name type="common">Capsicum pepper</name>
    <dbReference type="NCBI Taxonomy" id="4072"/>
    <lineage>
        <taxon>Eukaryota</taxon>
        <taxon>Viridiplantae</taxon>
        <taxon>Streptophyta</taxon>
        <taxon>Embryophyta</taxon>
        <taxon>Tracheophyta</taxon>
        <taxon>Spermatophyta</taxon>
        <taxon>Magnoliopsida</taxon>
        <taxon>eudicotyledons</taxon>
        <taxon>Gunneridae</taxon>
        <taxon>Pentapetalae</taxon>
        <taxon>asterids</taxon>
        <taxon>lamiids</taxon>
        <taxon>Solanales</taxon>
        <taxon>Solanaceae</taxon>
        <taxon>Solanoideae</taxon>
        <taxon>Capsiceae</taxon>
        <taxon>Capsicum</taxon>
    </lineage>
</organism>
<dbReference type="GO" id="GO:0046983">
    <property type="term" value="F:protein dimerization activity"/>
    <property type="evidence" value="ECO:0007669"/>
    <property type="project" value="InterPro"/>
</dbReference>
<evidence type="ECO:0000259" key="6">
    <source>
        <dbReference type="PROSITE" id="PS50888"/>
    </source>
</evidence>
<keyword evidence="2" id="KW-0805">Transcription regulation</keyword>
<keyword evidence="4" id="KW-0804">Transcription</keyword>
<evidence type="ECO:0000256" key="3">
    <source>
        <dbReference type="ARBA" id="ARBA00023125"/>
    </source>
</evidence>
<dbReference type="Pfam" id="PF00010">
    <property type="entry name" value="HLH"/>
    <property type="match status" value="1"/>
</dbReference>
<gene>
    <name evidence="7" type="ORF">T459_08514</name>
</gene>
<name>A0A2G2ZWR4_CAPAN</name>
<dbReference type="SMART" id="SM00353">
    <property type="entry name" value="HLH"/>
    <property type="match status" value="1"/>
</dbReference>
<dbReference type="OrthoDB" id="71302at2759"/>
<reference evidence="7 8" key="2">
    <citation type="journal article" date="2017" name="Genome Biol.">
        <title>New reference genome sequences of hot pepper reveal the massive evolution of plant disease-resistance genes by retroduplication.</title>
        <authorList>
            <person name="Kim S."/>
            <person name="Park J."/>
            <person name="Yeom S.I."/>
            <person name="Kim Y.M."/>
            <person name="Seo E."/>
            <person name="Kim K.T."/>
            <person name="Kim M.S."/>
            <person name="Lee J.M."/>
            <person name="Cheong K."/>
            <person name="Shin H.S."/>
            <person name="Kim S.B."/>
            <person name="Han K."/>
            <person name="Lee J."/>
            <person name="Park M."/>
            <person name="Lee H.A."/>
            <person name="Lee H.Y."/>
            <person name="Lee Y."/>
            <person name="Oh S."/>
            <person name="Lee J.H."/>
            <person name="Choi E."/>
            <person name="Choi E."/>
            <person name="Lee S.E."/>
            <person name="Jeon J."/>
            <person name="Kim H."/>
            <person name="Choi G."/>
            <person name="Song H."/>
            <person name="Lee J."/>
            <person name="Lee S.C."/>
            <person name="Kwon J.K."/>
            <person name="Lee H.Y."/>
            <person name="Koo N."/>
            <person name="Hong Y."/>
            <person name="Kim R.W."/>
            <person name="Kang W.H."/>
            <person name="Huh J.H."/>
            <person name="Kang B.C."/>
            <person name="Yang T.J."/>
            <person name="Lee Y.H."/>
            <person name="Bennetzen J.L."/>
            <person name="Choi D."/>
        </authorList>
    </citation>
    <scope>NUCLEOTIDE SEQUENCE [LARGE SCALE GENOMIC DNA]</scope>
    <source>
        <strain evidence="8">cv. CM334</strain>
    </source>
</reference>
<dbReference type="PANTHER" id="PTHR45844">
    <property type="entry name" value="TRANSCRIPTION FACTOR BHLH30"/>
    <property type="match status" value="1"/>
</dbReference>
<feature type="domain" description="BHLH" evidence="6">
    <location>
        <begin position="55"/>
        <end position="104"/>
    </location>
</feature>
<accession>A0A2G2ZWR4</accession>
<evidence type="ECO:0000256" key="2">
    <source>
        <dbReference type="ARBA" id="ARBA00023015"/>
    </source>
</evidence>
<dbReference type="InterPro" id="IPR036638">
    <property type="entry name" value="HLH_DNA-bd_sf"/>
</dbReference>
<dbReference type="InterPro" id="IPR045847">
    <property type="entry name" value="AIG1-like"/>
</dbReference>
<dbReference type="Gene3D" id="4.10.280.10">
    <property type="entry name" value="Helix-loop-helix DNA-binding domain"/>
    <property type="match status" value="1"/>
</dbReference>
<dbReference type="GO" id="GO:0003677">
    <property type="term" value="F:DNA binding"/>
    <property type="evidence" value="ECO:0007669"/>
    <property type="project" value="UniProtKB-KW"/>
</dbReference>
<dbReference type="Gramene" id="PHT86408">
    <property type="protein sequence ID" value="PHT86408"/>
    <property type="gene ID" value="T459_08514"/>
</dbReference>
<evidence type="ECO:0000256" key="1">
    <source>
        <dbReference type="ARBA" id="ARBA00004123"/>
    </source>
</evidence>
<dbReference type="PANTHER" id="PTHR45844:SF23">
    <property type="entry name" value="BHLH DOMAIN-CONTAINING PROTEIN"/>
    <property type="match status" value="1"/>
</dbReference>
<dbReference type="AlphaFoldDB" id="A0A2G2ZWR4"/>
<dbReference type="CDD" id="cd04873">
    <property type="entry name" value="ACT_UUR-ACR-like"/>
    <property type="match status" value="1"/>
</dbReference>
<dbReference type="GO" id="GO:0005634">
    <property type="term" value="C:nucleus"/>
    <property type="evidence" value="ECO:0007669"/>
    <property type="project" value="UniProtKB-SubCell"/>
</dbReference>
<comment type="subcellular location">
    <subcellularLocation>
        <location evidence="1">Nucleus</location>
    </subcellularLocation>
</comment>
<sequence>MDNSICSEYWPQTDDLNQDSLFSLPQIPNITSFQLQNYPCYFPECSESFQERTASASRSHSEAEKRRRDRINAQLSTLRKLIPTSEKMDKAALLGSVIDHVKDLKGRSTEISKVLNTPTDIDEVTIEHLNEEENIGSASASKRKDSVILKASFSCNDRPELFSELKRAIKNLKLTVMEADITSLGGRIKGIFVLCPGENSAKDVCMNSLKHSLRVVLCRIAITPSTSNNRIKSKRQRFFLPAQFS</sequence>
<evidence type="ECO:0000313" key="8">
    <source>
        <dbReference type="Proteomes" id="UP000222542"/>
    </source>
</evidence>
<dbReference type="EMBL" id="AYRZ02000003">
    <property type="protein sequence ID" value="PHT86408.1"/>
    <property type="molecule type" value="Genomic_DNA"/>
</dbReference>
<reference evidence="7 8" key="1">
    <citation type="journal article" date="2014" name="Nat. Genet.">
        <title>Genome sequence of the hot pepper provides insights into the evolution of pungency in Capsicum species.</title>
        <authorList>
            <person name="Kim S."/>
            <person name="Park M."/>
            <person name="Yeom S.I."/>
            <person name="Kim Y.M."/>
            <person name="Lee J.M."/>
            <person name="Lee H.A."/>
            <person name="Seo E."/>
            <person name="Choi J."/>
            <person name="Cheong K."/>
            <person name="Kim K.T."/>
            <person name="Jung K."/>
            <person name="Lee G.W."/>
            <person name="Oh S.K."/>
            <person name="Bae C."/>
            <person name="Kim S.B."/>
            <person name="Lee H.Y."/>
            <person name="Kim S.Y."/>
            <person name="Kim M.S."/>
            <person name="Kang B.C."/>
            <person name="Jo Y.D."/>
            <person name="Yang H.B."/>
            <person name="Jeong H.J."/>
            <person name="Kang W.H."/>
            <person name="Kwon J.K."/>
            <person name="Shin C."/>
            <person name="Lim J.Y."/>
            <person name="Park J.H."/>
            <person name="Huh J.H."/>
            <person name="Kim J.S."/>
            <person name="Kim B.D."/>
            <person name="Cohen O."/>
            <person name="Paran I."/>
            <person name="Suh M.C."/>
            <person name="Lee S.B."/>
            <person name="Kim Y.K."/>
            <person name="Shin Y."/>
            <person name="Noh S.J."/>
            <person name="Park J."/>
            <person name="Seo Y.S."/>
            <person name="Kwon S.Y."/>
            <person name="Kim H.A."/>
            <person name="Park J.M."/>
            <person name="Kim H.J."/>
            <person name="Choi S.B."/>
            <person name="Bosland P.W."/>
            <person name="Reeves G."/>
            <person name="Jo S.H."/>
            <person name="Lee B.W."/>
            <person name="Cho H.T."/>
            <person name="Choi H.S."/>
            <person name="Lee M.S."/>
            <person name="Yu Y."/>
            <person name="Do Choi Y."/>
            <person name="Park B.S."/>
            <person name="van Deynze A."/>
            <person name="Ashrafi H."/>
            <person name="Hill T."/>
            <person name="Kim W.T."/>
            <person name="Pai H.S."/>
            <person name="Ahn H.K."/>
            <person name="Yeam I."/>
            <person name="Giovannoni J.J."/>
            <person name="Rose J.K."/>
            <person name="Sorensen I."/>
            <person name="Lee S.J."/>
            <person name="Kim R.W."/>
            <person name="Choi I.Y."/>
            <person name="Choi B.S."/>
            <person name="Lim J.S."/>
            <person name="Lee Y.H."/>
            <person name="Choi D."/>
        </authorList>
    </citation>
    <scope>NUCLEOTIDE SEQUENCE [LARGE SCALE GENOMIC DNA]</scope>
    <source>
        <strain evidence="8">cv. CM334</strain>
    </source>
</reference>
<dbReference type="GO" id="GO:0003700">
    <property type="term" value="F:DNA-binding transcription factor activity"/>
    <property type="evidence" value="ECO:0007669"/>
    <property type="project" value="InterPro"/>
</dbReference>
<dbReference type="STRING" id="4072.A0A2G2ZWR4"/>
<keyword evidence="5" id="KW-0539">Nucleus</keyword>
<dbReference type="Proteomes" id="UP000222542">
    <property type="component" value="Unassembled WGS sequence"/>
</dbReference>
<proteinExistence type="predicted"/>
<evidence type="ECO:0000313" key="7">
    <source>
        <dbReference type="EMBL" id="PHT86408.1"/>
    </source>
</evidence>
<evidence type="ECO:0000256" key="4">
    <source>
        <dbReference type="ARBA" id="ARBA00023163"/>
    </source>
</evidence>
<dbReference type="PROSITE" id="PS50888">
    <property type="entry name" value="BHLH"/>
    <property type="match status" value="1"/>
</dbReference>
<dbReference type="SMR" id="A0A2G2ZWR4"/>
<comment type="caution">
    <text evidence="7">The sequence shown here is derived from an EMBL/GenBank/DDBJ whole genome shotgun (WGS) entry which is preliminary data.</text>
</comment>
<dbReference type="SUPFAM" id="SSF47459">
    <property type="entry name" value="HLH, helix-loop-helix DNA-binding domain"/>
    <property type="match status" value="1"/>
</dbReference>
<dbReference type="InterPro" id="IPR011598">
    <property type="entry name" value="bHLH_dom"/>
</dbReference>
<evidence type="ECO:0000256" key="5">
    <source>
        <dbReference type="ARBA" id="ARBA00023242"/>
    </source>
</evidence>
<dbReference type="OMA" id="SKAFMVP"/>
<keyword evidence="3" id="KW-0238">DNA-binding</keyword>